<dbReference type="AlphaFoldDB" id="A0A1I0N5Y9"/>
<dbReference type="OrthoDB" id="1121290at2"/>
<evidence type="ECO:0000313" key="1">
    <source>
        <dbReference type="EMBL" id="SEV96496.1"/>
    </source>
</evidence>
<sequence length="138" mass="16270">MTSIFTDKTVKPSDDDLKKALGKNYTFWHELFSFTLQKYPESSFDWHFSGQKFGWGFRISDKKRVLVYLLPRDQFFKIGFVFGEKAFEEICNSNISEHIITELKNTKKYAEGRGIRIDVTDGSLMDDFKKLIEIKIKY</sequence>
<dbReference type="Pfam" id="PF12663">
    <property type="entry name" value="DUF3788"/>
    <property type="match status" value="1"/>
</dbReference>
<dbReference type="EMBL" id="FOIU01000001">
    <property type="protein sequence ID" value="SEV96496.1"/>
    <property type="molecule type" value="Genomic_DNA"/>
</dbReference>
<gene>
    <name evidence="1" type="ORF">SAMN05421841_0399</name>
</gene>
<dbReference type="RefSeq" id="WP_089790394.1">
    <property type="nucleotide sequence ID" value="NZ_FOIU01000001.1"/>
</dbReference>
<proteinExistence type="predicted"/>
<organism evidence="1 2">
    <name type="scientific">Chryseobacterium wanjuense</name>
    <dbReference type="NCBI Taxonomy" id="356305"/>
    <lineage>
        <taxon>Bacteria</taxon>
        <taxon>Pseudomonadati</taxon>
        <taxon>Bacteroidota</taxon>
        <taxon>Flavobacteriia</taxon>
        <taxon>Flavobacteriales</taxon>
        <taxon>Weeksellaceae</taxon>
        <taxon>Chryseobacterium group</taxon>
        <taxon>Chryseobacterium</taxon>
    </lineage>
</organism>
<evidence type="ECO:0000313" key="2">
    <source>
        <dbReference type="Proteomes" id="UP000199469"/>
    </source>
</evidence>
<accession>A0A1I0N5Y9</accession>
<reference evidence="2" key="1">
    <citation type="submission" date="2016-10" db="EMBL/GenBank/DDBJ databases">
        <authorList>
            <person name="Varghese N."/>
            <person name="Submissions S."/>
        </authorList>
    </citation>
    <scope>NUCLEOTIDE SEQUENCE [LARGE SCALE GENOMIC DNA]</scope>
    <source>
        <strain evidence="2">DSM 17724</strain>
    </source>
</reference>
<dbReference type="Proteomes" id="UP000199469">
    <property type="component" value="Unassembled WGS sequence"/>
</dbReference>
<keyword evidence="2" id="KW-1185">Reference proteome</keyword>
<protein>
    <recommendedName>
        <fullName evidence="3">DUF3788 domain-containing protein</fullName>
    </recommendedName>
</protein>
<evidence type="ECO:0008006" key="3">
    <source>
        <dbReference type="Google" id="ProtNLM"/>
    </source>
</evidence>
<dbReference type="STRING" id="356305.SAMN05421841_0399"/>
<name>A0A1I0N5Y9_9FLAO</name>
<dbReference type="InterPro" id="IPR024265">
    <property type="entry name" value="DUF3788"/>
</dbReference>